<protein>
    <submittedName>
        <fullName evidence="2">Uncharacterized protein</fullName>
    </submittedName>
</protein>
<feature type="region of interest" description="Disordered" evidence="1">
    <location>
        <begin position="1"/>
        <end position="93"/>
    </location>
</feature>
<name>A0A7S1IBV1_9EUGL</name>
<sequence>MTGMGSGWGIGVLEGPTATPSLGLPPGQTMGSAQTPPQRVRLNQMGGTGHRSPPRTSRPTVPAPTHTPGARGGDVPTRCTTGPPKTDIGCPARTCPARPVDAYAYANARPIGTQALTRGRRERRPAPYAAQRTTKTRGMPHRHRPPEAANPTG</sequence>
<feature type="compositionally biased region" description="Basic residues" evidence="1">
    <location>
        <begin position="134"/>
        <end position="144"/>
    </location>
</feature>
<feature type="compositionally biased region" description="Low complexity" evidence="1">
    <location>
        <begin position="54"/>
        <end position="64"/>
    </location>
</feature>
<feature type="compositionally biased region" description="Gly residues" evidence="1">
    <location>
        <begin position="1"/>
        <end position="12"/>
    </location>
</feature>
<proteinExistence type="predicted"/>
<dbReference type="AlphaFoldDB" id="A0A7S1IBV1"/>
<feature type="region of interest" description="Disordered" evidence="1">
    <location>
        <begin position="109"/>
        <end position="153"/>
    </location>
</feature>
<organism evidence="2">
    <name type="scientific">Eutreptiella gymnastica</name>
    <dbReference type="NCBI Taxonomy" id="73025"/>
    <lineage>
        <taxon>Eukaryota</taxon>
        <taxon>Discoba</taxon>
        <taxon>Euglenozoa</taxon>
        <taxon>Euglenida</taxon>
        <taxon>Spirocuta</taxon>
        <taxon>Euglenophyceae</taxon>
        <taxon>Eutreptiales</taxon>
        <taxon>Eutreptiaceae</taxon>
        <taxon>Eutreptiella</taxon>
    </lineage>
</organism>
<evidence type="ECO:0000313" key="2">
    <source>
        <dbReference type="EMBL" id="CAD9007104.1"/>
    </source>
</evidence>
<accession>A0A7S1IBV1</accession>
<reference evidence="2" key="1">
    <citation type="submission" date="2021-01" db="EMBL/GenBank/DDBJ databases">
        <authorList>
            <person name="Corre E."/>
            <person name="Pelletier E."/>
            <person name="Niang G."/>
            <person name="Scheremetjew M."/>
            <person name="Finn R."/>
            <person name="Kale V."/>
            <person name="Holt S."/>
            <person name="Cochrane G."/>
            <person name="Meng A."/>
            <person name="Brown T."/>
            <person name="Cohen L."/>
        </authorList>
    </citation>
    <scope>NUCLEOTIDE SEQUENCE</scope>
    <source>
        <strain evidence="2">NIES-381</strain>
    </source>
</reference>
<dbReference type="EMBL" id="HBGA01049669">
    <property type="protein sequence ID" value="CAD9007104.1"/>
    <property type="molecule type" value="Transcribed_RNA"/>
</dbReference>
<evidence type="ECO:0000256" key="1">
    <source>
        <dbReference type="SAM" id="MobiDB-lite"/>
    </source>
</evidence>
<gene>
    <name evidence="2" type="ORF">EGYM00392_LOCUS18195</name>
</gene>